<evidence type="ECO:0000313" key="14">
    <source>
        <dbReference type="EMBL" id="TEB04802.1"/>
    </source>
</evidence>
<comment type="catalytic activity">
    <reaction evidence="12">
        <text>2'-deoxyribonucleotide-(2'-deoxyribose 5'-phosphate)-2'-deoxyribonucleotide-DNA = a 3'-end 2'-deoxyribonucleotide-(2,3-dehydro-2,3-deoxyribose 5'-phosphate)-DNA + a 5'-end 5'-phospho-2'-deoxyribonucleoside-DNA + H(+)</text>
        <dbReference type="Rhea" id="RHEA:66592"/>
        <dbReference type="Rhea" id="RHEA-COMP:13180"/>
        <dbReference type="Rhea" id="RHEA-COMP:16897"/>
        <dbReference type="Rhea" id="RHEA-COMP:17067"/>
        <dbReference type="ChEBI" id="CHEBI:15378"/>
        <dbReference type="ChEBI" id="CHEBI:136412"/>
        <dbReference type="ChEBI" id="CHEBI:157695"/>
        <dbReference type="ChEBI" id="CHEBI:167181"/>
        <dbReference type="EC" id="4.2.99.18"/>
    </reaction>
</comment>
<dbReference type="EMBL" id="QFGA01000003">
    <property type="protein sequence ID" value="TEB04802.1"/>
    <property type="molecule type" value="Genomic_DNA"/>
</dbReference>
<keyword evidence="15" id="KW-1185">Reference proteome</keyword>
<keyword evidence="14" id="KW-0540">Nuclease</keyword>
<evidence type="ECO:0000256" key="12">
    <source>
        <dbReference type="HAMAP-Rule" id="MF_00942"/>
    </source>
</evidence>
<evidence type="ECO:0000256" key="2">
    <source>
        <dbReference type="ARBA" id="ARBA00022485"/>
    </source>
</evidence>
<dbReference type="InterPro" id="IPR005759">
    <property type="entry name" value="Nth"/>
</dbReference>
<dbReference type="RefSeq" id="WP_190259123.1">
    <property type="nucleotide sequence ID" value="NZ_QFGA01000003.1"/>
</dbReference>
<accession>A0A4Y7R7Q9</accession>
<evidence type="ECO:0000256" key="8">
    <source>
        <dbReference type="ARBA" id="ARBA00023125"/>
    </source>
</evidence>
<dbReference type="GO" id="GO:0051539">
    <property type="term" value="F:4 iron, 4 sulfur cluster binding"/>
    <property type="evidence" value="ECO:0007669"/>
    <property type="project" value="UniProtKB-UniRule"/>
</dbReference>
<evidence type="ECO:0000256" key="3">
    <source>
        <dbReference type="ARBA" id="ARBA00022723"/>
    </source>
</evidence>
<keyword evidence="5 12" id="KW-0378">Hydrolase</keyword>
<dbReference type="GO" id="GO:0003677">
    <property type="term" value="F:DNA binding"/>
    <property type="evidence" value="ECO:0007669"/>
    <property type="project" value="UniProtKB-UniRule"/>
</dbReference>
<keyword evidence="4 12" id="KW-0227">DNA damage</keyword>
<keyword evidence="2 12" id="KW-0004">4Fe-4S</keyword>
<organism evidence="14 15">
    <name type="scientific">Pelotomaculum schinkii</name>
    <dbReference type="NCBI Taxonomy" id="78350"/>
    <lineage>
        <taxon>Bacteria</taxon>
        <taxon>Bacillati</taxon>
        <taxon>Bacillota</taxon>
        <taxon>Clostridia</taxon>
        <taxon>Eubacteriales</taxon>
        <taxon>Desulfotomaculaceae</taxon>
        <taxon>Pelotomaculum</taxon>
    </lineage>
</organism>
<dbReference type="SMART" id="SM00525">
    <property type="entry name" value="FES"/>
    <property type="match status" value="1"/>
</dbReference>
<dbReference type="PIRSF" id="PIRSF001435">
    <property type="entry name" value="Nth"/>
    <property type="match status" value="1"/>
</dbReference>
<evidence type="ECO:0000256" key="7">
    <source>
        <dbReference type="ARBA" id="ARBA00023014"/>
    </source>
</evidence>
<dbReference type="PROSITE" id="PS01155">
    <property type="entry name" value="ENDONUCLEASE_III_2"/>
    <property type="match status" value="1"/>
</dbReference>
<dbReference type="SUPFAM" id="SSF48150">
    <property type="entry name" value="DNA-glycosylase"/>
    <property type="match status" value="1"/>
</dbReference>
<dbReference type="FunFam" id="1.10.340.30:FF:000001">
    <property type="entry name" value="Endonuclease III"/>
    <property type="match status" value="1"/>
</dbReference>
<dbReference type="AlphaFoldDB" id="A0A4Y7R7Q9"/>
<dbReference type="InterPro" id="IPR023170">
    <property type="entry name" value="HhH_base_excis_C"/>
</dbReference>
<evidence type="ECO:0000256" key="10">
    <source>
        <dbReference type="ARBA" id="ARBA00023239"/>
    </source>
</evidence>
<dbReference type="NCBIfam" id="TIGR01083">
    <property type="entry name" value="nth"/>
    <property type="match status" value="1"/>
</dbReference>
<evidence type="ECO:0000259" key="13">
    <source>
        <dbReference type="SMART" id="SM00478"/>
    </source>
</evidence>
<comment type="function">
    <text evidence="12">DNA repair enzyme that has both DNA N-glycosylase activity and AP-lyase activity. The DNA N-glycosylase activity releases various damaged pyrimidines from DNA by cleaving the N-glycosidic bond, leaving an AP (apurinic/apyrimidinic) site. The AP-lyase activity cleaves the phosphodiester bond 3' to the AP site by a beta-elimination, leaving a 3'-terminal unsaturated sugar and a product with a terminal 5'-phosphate.</text>
</comment>
<reference evidence="14 15" key="1">
    <citation type="journal article" date="2018" name="Environ. Microbiol.">
        <title>Novel energy conservation strategies and behaviour of Pelotomaculum schinkii driving syntrophic propionate catabolism.</title>
        <authorList>
            <person name="Hidalgo-Ahumada C.A.P."/>
            <person name="Nobu M.K."/>
            <person name="Narihiro T."/>
            <person name="Tamaki H."/>
            <person name="Liu W.T."/>
            <person name="Kamagata Y."/>
            <person name="Stams A.J.M."/>
            <person name="Imachi H."/>
            <person name="Sousa D.Z."/>
        </authorList>
    </citation>
    <scope>NUCLEOTIDE SEQUENCE [LARGE SCALE GENOMIC DNA]</scope>
    <source>
        <strain evidence="14 15">HH</strain>
    </source>
</reference>
<dbReference type="InterPro" id="IPR003651">
    <property type="entry name" value="Endonuclease3_FeS-loop_motif"/>
</dbReference>
<comment type="cofactor">
    <cofactor evidence="12">
        <name>[4Fe-4S] cluster</name>
        <dbReference type="ChEBI" id="CHEBI:49883"/>
    </cofactor>
    <text evidence="12">Binds 1 [4Fe-4S] cluster.</text>
</comment>
<dbReference type="InterPro" id="IPR000445">
    <property type="entry name" value="HhH_motif"/>
</dbReference>
<dbReference type="Pfam" id="PF00730">
    <property type="entry name" value="HhH-GPD"/>
    <property type="match status" value="1"/>
</dbReference>
<feature type="domain" description="HhH-GPD" evidence="13">
    <location>
        <begin position="45"/>
        <end position="192"/>
    </location>
</feature>
<comment type="caution">
    <text evidence="14">The sequence shown here is derived from an EMBL/GenBank/DDBJ whole genome shotgun (WGS) entry which is preliminary data.</text>
</comment>
<dbReference type="GO" id="GO:0019104">
    <property type="term" value="F:DNA N-glycosylase activity"/>
    <property type="evidence" value="ECO:0007669"/>
    <property type="project" value="UniProtKB-UniRule"/>
</dbReference>
<dbReference type="HAMAP" id="MF_00942">
    <property type="entry name" value="Nth"/>
    <property type="match status" value="1"/>
</dbReference>
<dbReference type="Gene3D" id="1.10.1670.10">
    <property type="entry name" value="Helix-hairpin-Helix base-excision DNA repair enzymes (C-terminal)"/>
    <property type="match status" value="1"/>
</dbReference>
<dbReference type="Proteomes" id="UP000298324">
    <property type="component" value="Unassembled WGS sequence"/>
</dbReference>
<dbReference type="FunFam" id="1.10.1670.10:FF:000001">
    <property type="entry name" value="Endonuclease III"/>
    <property type="match status" value="1"/>
</dbReference>
<keyword evidence="9 12" id="KW-0234">DNA repair</keyword>
<dbReference type="InterPro" id="IPR004035">
    <property type="entry name" value="Endouclease-III_FeS-bd_BS"/>
</dbReference>
<evidence type="ECO:0000256" key="6">
    <source>
        <dbReference type="ARBA" id="ARBA00023004"/>
    </source>
</evidence>
<feature type="binding site" evidence="12">
    <location>
        <position position="201"/>
    </location>
    <ligand>
        <name>[4Fe-4S] cluster</name>
        <dbReference type="ChEBI" id="CHEBI:49883"/>
    </ligand>
</feature>
<dbReference type="GO" id="GO:0006285">
    <property type="term" value="P:base-excision repair, AP site formation"/>
    <property type="evidence" value="ECO:0007669"/>
    <property type="project" value="TreeGrafter"/>
</dbReference>
<evidence type="ECO:0000256" key="1">
    <source>
        <dbReference type="ARBA" id="ARBA00008343"/>
    </source>
</evidence>
<evidence type="ECO:0000256" key="9">
    <source>
        <dbReference type="ARBA" id="ARBA00023204"/>
    </source>
</evidence>
<sequence length="220" mass="23805">MVIKNTFAGAEKAAKILSILEMAYPGAGTALKFSTPFELLVAVMLSAQSTDQQVNRITGSLFSKYHTPGDFAALAPEELAEEIKGCGLYHNKSRYIIDASRQILARHGGKVPETRTELEALPGVGRKTAGVVLGLAFGGDSLPVDTHVFRVARRLGLSEAKEPGRVEDDLSKLIPPRQRMAAHHLFLAHGRTTCRARKPACGDCGLRELCRYYSTGGLKT</sequence>
<dbReference type="Gene3D" id="1.10.340.30">
    <property type="entry name" value="Hypothetical protein, domain 2"/>
    <property type="match status" value="1"/>
</dbReference>
<dbReference type="Pfam" id="PF10576">
    <property type="entry name" value="EndIII_4Fe-2S"/>
    <property type="match status" value="1"/>
</dbReference>
<dbReference type="InterPro" id="IPR003265">
    <property type="entry name" value="HhH-GPD_domain"/>
</dbReference>
<name>A0A4Y7R7Q9_9FIRM</name>
<dbReference type="PANTHER" id="PTHR10359:SF18">
    <property type="entry name" value="ENDONUCLEASE III"/>
    <property type="match status" value="1"/>
</dbReference>
<evidence type="ECO:0000256" key="5">
    <source>
        <dbReference type="ARBA" id="ARBA00022801"/>
    </source>
</evidence>
<keyword evidence="8 12" id="KW-0238">DNA-binding</keyword>
<feature type="binding site" evidence="12">
    <location>
        <position position="210"/>
    </location>
    <ligand>
        <name>[4Fe-4S] cluster</name>
        <dbReference type="ChEBI" id="CHEBI:49883"/>
    </ligand>
</feature>
<evidence type="ECO:0000256" key="11">
    <source>
        <dbReference type="ARBA" id="ARBA00023295"/>
    </source>
</evidence>
<dbReference type="InterPro" id="IPR004036">
    <property type="entry name" value="Endonuclease-III-like_CS2"/>
</dbReference>
<comment type="similarity">
    <text evidence="1 12">Belongs to the Nth/MutY family.</text>
</comment>
<protein>
    <recommendedName>
        <fullName evidence="12">Endonuclease III</fullName>
        <ecNumber evidence="12">4.2.99.18</ecNumber>
    </recommendedName>
    <alternativeName>
        <fullName evidence="12">DNA-(apurinic or apyrimidinic site) lyase</fullName>
    </alternativeName>
</protein>
<dbReference type="PANTHER" id="PTHR10359">
    <property type="entry name" value="A/G-SPECIFIC ADENINE GLYCOSYLASE/ENDONUCLEASE III"/>
    <property type="match status" value="1"/>
</dbReference>
<dbReference type="SMART" id="SM00478">
    <property type="entry name" value="ENDO3c"/>
    <property type="match status" value="1"/>
</dbReference>
<keyword evidence="14" id="KW-0255">Endonuclease</keyword>
<keyword evidence="3 12" id="KW-0479">Metal-binding</keyword>
<dbReference type="GO" id="GO:0140078">
    <property type="term" value="F:class I DNA-(apurinic or apyrimidinic site) endonuclease activity"/>
    <property type="evidence" value="ECO:0007669"/>
    <property type="project" value="UniProtKB-EC"/>
</dbReference>
<dbReference type="PROSITE" id="PS00764">
    <property type="entry name" value="ENDONUCLEASE_III_1"/>
    <property type="match status" value="1"/>
</dbReference>
<dbReference type="InterPro" id="IPR011257">
    <property type="entry name" value="DNA_glycosylase"/>
</dbReference>
<dbReference type="GO" id="GO:0046872">
    <property type="term" value="F:metal ion binding"/>
    <property type="evidence" value="ECO:0007669"/>
    <property type="project" value="UniProtKB-KW"/>
</dbReference>
<dbReference type="CDD" id="cd00056">
    <property type="entry name" value="ENDO3c"/>
    <property type="match status" value="1"/>
</dbReference>
<feature type="binding site" evidence="12">
    <location>
        <position position="194"/>
    </location>
    <ligand>
        <name>[4Fe-4S] cluster</name>
        <dbReference type="ChEBI" id="CHEBI:49883"/>
    </ligand>
</feature>
<dbReference type="EC" id="4.2.99.18" evidence="12"/>
<evidence type="ECO:0000313" key="15">
    <source>
        <dbReference type="Proteomes" id="UP000298324"/>
    </source>
</evidence>
<dbReference type="Pfam" id="PF00633">
    <property type="entry name" value="HHH"/>
    <property type="match status" value="1"/>
</dbReference>
<keyword evidence="7 12" id="KW-0411">Iron-sulfur</keyword>
<evidence type="ECO:0000256" key="4">
    <source>
        <dbReference type="ARBA" id="ARBA00022763"/>
    </source>
</evidence>
<proteinExistence type="inferred from homology"/>
<gene>
    <name evidence="12 14" type="primary">nth</name>
    <name evidence="14" type="ORF">Psch_03564</name>
</gene>
<feature type="binding site" evidence="12">
    <location>
        <position position="204"/>
    </location>
    <ligand>
        <name>[4Fe-4S] cluster</name>
        <dbReference type="ChEBI" id="CHEBI:49883"/>
    </ligand>
</feature>
<keyword evidence="10 12" id="KW-0456">Lyase</keyword>
<keyword evidence="11 12" id="KW-0326">Glycosidase</keyword>
<keyword evidence="6 12" id="KW-0408">Iron</keyword>